<organism evidence="2 5">
    <name type="scientific">Allgaiera indica</name>
    <dbReference type="NCBI Taxonomy" id="765699"/>
    <lineage>
        <taxon>Bacteria</taxon>
        <taxon>Pseudomonadati</taxon>
        <taxon>Pseudomonadota</taxon>
        <taxon>Alphaproteobacteria</taxon>
        <taxon>Rhodobacterales</taxon>
        <taxon>Paracoccaceae</taxon>
        <taxon>Allgaiera</taxon>
    </lineage>
</organism>
<evidence type="ECO:0000256" key="1">
    <source>
        <dbReference type="SAM" id="Phobius"/>
    </source>
</evidence>
<reference evidence="3 4" key="2">
    <citation type="submission" date="2016-10" db="EMBL/GenBank/DDBJ databases">
        <authorList>
            <person name="Varghese N."/>
            <person name="Submissions S."/>
        </authorList>
    </citation>
    <scope>NUCLEOTIDE SEQUENCE [LARGE SCALE GENOMIC DNA]</scope>
    <source>
        <strain evidence="3 4">DSM 24802</strain>
    </source>
</reference>
<evidence type="ECO:0000313" key="5">
    <source>
        <dbReference type="Proteomes" id="UP000634647"/>
    </source>
</evidence>
<dbReference type="AlphaFoldDB" id="A0AAN4UQ69"/>
<keyword evidence="4" id="KW-1185">Reference proteome</keyword>
<reference evidence="2" key="1">
    <citation type="journal article" date="2014" name="Int. J. Syst. Evol. Microbiol.">
        <title>Complete genome sequence of Corynebacterium casei LMG S-19264T (=DSM 44701T), isolated from a smear-ripened cheese.</title>
        <authorList>
            <consortium name="US DOE Joint Genome Institute (JGI-PGF)"/>
            <person name="Walter F."/>
            <person name="Albersmeier A."/>
            <person name="Kalinowski J."/>
            <person name="Ruckert C."/>
        </authorList>
    </citation>
    <scope>NUCLEOTIDE SEQUENCE</scope>
    <source>
        <strain evidence="2">CGMCC 1.10859</strain>
    </source>
</reference>
<gene>
    <name evidence="2" type="ORF">GCM10008024_08450</name>
    <name evidence="3" type="ORF">SAMN05444006_10231</name>
</gene>
<dbReference type="RefSeq" id="WP_035840122.1">
    <property type="nucleotide sequence ID" value="NZ_BNAB01000002.1"/>
</dbReference>
<dbReference type="EMBL" id="FNOB01000002">
    <property type="protein sequence ID" value="SDW19008.1"/>
    <property type="molecule type" value="Genomic_DNA"/>
</dbReference>
<accession>A0AAN4UQ69</accession>
<dbReference type="Proteomes" id="UP000634647">
    <property type="component" value="Unassembled WGS sequence"/>
</dbReference>
<name>A0AAN4UQ69_9RHOB</name>
<comment type="caution">
    <text evidence="2">The sequence shown here is derived from an EMBL/GenBank/DDBJ whole genome shotgun (WGS) entry which is preliminary data.</text>
</comment>
<evidence type="ECO:0000313" key="4">
    <source>
        <dbReference type="Proteomes" id="UP000199541"/>
    </source>
</evidence>
<proteinExistence type="predicted"/>
<evidence type="ECO:0000313" key="3">
    <source>
        <dbReference type="EMBL" id="SDW19008.1"/>
    </source>
</evidence>
<keyword evidence="1" id="KW-0472">Membrane</keyword>
<reference evidence="2" key="3">
    <citation type="submission" date="2023-06" db="EMBL/GenBank/DDBJ databases">
        <authorList>
            <person name="Sun Q."/>
            <person name="Zhou Y."/>
        </authorList>
    </citation>
    <scope>NUCLEOTIDE SEQUENCE</scope>
    <source>
        <strain evidence="2">CGMCC 1.10859</strain>
    </source>
</reference>
<keyword evidence="1" id="KW-0812">Transmembrane</keyword>
<dbReference type="EMBL" id="BNAB01000002">
    <property type="protein sequence ID" value="GHD99764.1"/>
    <property type="molecule type" value="Genomic_DNA"/>
</dbReference>
<feature type="transmembrane region" description="Helical" evidence="1">
    <location>
        <begin position="35"/>
        <end position="54"/>
    </location>
</feature>
<protein>
    <submittedName>
        <fullName evidence="2">Uncharacterized protein</fullName>
    </submittedName>
</protein>
<keyword evidence="1" id="KW-1133">Transmembrane helix</keyword>
<dbReference type="Proteomes" id="UP000199541">
    <property type="component" value="Unassembled WGS sequence"/>
</dbReference>
<sequence length="59" mass="6541">MRAAFYKLGFIAAFVSLAMIGLKQAGWLDLQSMRFYAVMLVIGLICGALVRGLFGRVER</sequence>
<evidence type="ECO:0000313" key="2">
    <source>
        <dbReference type="EMBL" id="GHD99764.1"/>
    </source>
</evidence>